<feature type="transmembrane region" description="Helical" evidence="1">
    <location>
        <begin position="43"/>
        <end position="63"/>
    </location>
</feature>
<organism evidence="2 3">
    <name type="scientific">Pseudoxanthomonas indica</name>
    <dbReference type="NCBI Taxonomy" id="428993"/>
    <lineage>
        <taxon>Bacteria</taxon>
        <taxon>Pseudomonadati</taxon>
        <taxon>Pseudomonadota</taxon>
        <taxon>Gammaproteobacteria</taxon>
        <taxon>Lysobacterales</taxon>
        <taxon>Lysobacteraceae</taxon>
        <taxon>Pseudoxanthomonas</taxon>
    </lineage>
</organism>
<keyword evidence="3" id="KW-1185">Reference proteome</keyword>
<gene>
    <name evidence="2" type="ORF">SAMN06296058_0458</name>
</gene>
<keyword evidence="1" id="KW-1133">Transmembrane helix</keyword>
<evidence type="ECO:0000256" key="1">
    <source>
        <dbReference type="SAM" id="Phobius"/>
    </source>
</evidence>
<dbReference type="AlphaFoldDB" id="A0A1T5J2E6"/>
<sequence length="75" mass="8690">MTFETTLQRLDIFKNSVAVIAWVCLFFYSMYLTVDAYANTRPFTPLHVIIPFVLLLLCIRSSIRLAHRLKARAQA</sequence>
<protein>
    <submittedName>
        <fullName evidence="2">Uncharacterized protein</fullName>
    </submittedName>
</protein>
<proteinExistence type="predicted"/>
<dbReference type="Proteomes" id="UP000190341">
    <property type="component" value="Unassembled WGS sequence"/>
</dbReference>
<evidence type="ECO:0000313" key="3">
    <source>
        <dbReference type="Proteomes" id="UP000190341"/>
    </source>
</evidence>
<reference evidence="2 3" key="1">
    <citation type="submission" date="2017-02" db="EMBL/GenBank/DDBJ databases">
        <authorList>
            <person name="Peterson S.W."/>
        </authorList>
    </citation>
    <scope>NUCLEOTIDE SEQUENCE [LARGE SCALE GENOMIC DNA]</scope>
    <source>
        <strain evidence="2 3">P15</strain>
    </source>
</reference>
<dbReference type="EMBL" id="FUZV01000001">
    <property type="protein sequence ID" value="SKC45491.1"/>
    <property type="molecule type" value="Genomic_DNA"/>
</dbReference>
<feature type="transmembrane region" description="Helical" evidence="1">
    <location>
        <begin position="12"/>
        <end position="31"/>
    </location>
</feature>
<accession>A0A1T5J2E6</accession>
<evidence type="ECO:0000313" key="2">
    <source>
        <dbReference type="EMBL" id="SKC45491.1"/>
    </source>
</evidence>
<name>A0A1T5J2E6_9GAMM</name>
<keyword evidence="1" id="KW-0812">Transmembrane</keyword>
<keyword evidence="1" id="KW-0472">Membrane</keyword>